<organism evidence="2 3">
    <name type="scientific">Campylobacter cuniculorum DSM 23162 = LMG 24588</name>
    <dbReference type="NCBI Taxonomy" id="1121267"/>
    <lineage>
        <taxon>Bacteria</taxon>
        <taxon>Pseudomonadati</taxon>
        <taxon>Campylobacterota</taxon>
        <taxon>Epsilonproteobacteria</taxon>
        <taxon>Campylobacterales</taxon>
        <taxon>Campylobacteraceae</taxon>
        <taxon>Campylobacter</taxon>
    </lineage>
</organism>
<keyword evidence="1" id="KW-0472">Membrane</keyword>
<dbReference type="eggNOG" id="ENOG5031DBR">
    <property type="taxonomic scope" value="Bacteria"/>
</dbReference>
<sequence>MKKNAHVKNYVENLNLNYVISGFFFIFYQILSSIFVYLPPFYGIFFCYAFYLLEQSEKTLQKLDFRWYFCLAFLLFADITHNFFIFSSWIAFFIFYYTCADWIKTNFKIGQLIASVFVLCSYGFIWILDMIFSYMSNQNVHFFGIVNFISILIEAFIAYIFFKDKI</sequence>
<dbReference type="OrthoDB" id="5359036at2"/>
<keyword evidence="1" id="KW-1133">Transmembrane helix</keyword>
<evidence type="ECO:0000256" key="1">
    <source>
        <dbReference type="SAM" id="Phobius"/>
    </source>
</evidence>
<feature type="transmembrane region" description="Helical" evidence="1">
    <location>
        <begin position="20"/>
        <end position="53"/>
    </location>
</feature>
<protein>
    <submittedName>
        <fullName evidence="2">Putative membrane protein</fullName>
    </submittedName>
</protein>
<evidence type="ECO:0000313" key="3">
    <source>
        <dbReference type="Proteomes" id="UP000192902"/>
    </source>
</evidence>
<feature type="transmembrane region" description="Helical" evidence="1">
    <location>
        <begin position="109"/>
        <end position="128"/>
    </location>
</feature>
<feature type="transmembrane region" description="Helical" evidence="1">
    <location>
        <begin position="65"/>
        <end position="97"/>
    </location>
</feature>
<reference evidence="2 3" key="1">
    <citation type="submission" date="2017-04" db="EMBL/GenBank/DDBJ databases">
        <title>Complete genome sequence of the Campylobacter cuniculorum type strain LMG24588.</title>
        <authorList>
            <person name="Miller W.G."/>
            <person name="Yee E."/>
            <person name="Revez J."/>
            <person name="Bono J.L."/>
            <person name="Rossi M."/>
        </authorList>
    </citation>
    <scope>NUCLEOTIDE SEQUENCE [LARGE SCALE GENOMIC DNA]</scope>
    <source>
        <strain evidence="2 3">LMG 24588</strain>
    </source>
</reference>
<dbReference type="RefSeq" id="WP_027306234.1">
    <property type="nucleotide sequence ID" value="NZ_CP020867.1"/>
</dbReference>
<proteinExistence type="predicted"/>
<gene>
    <name evidence="2" type="ORF">CCUN_0690</name>
</gene>
<name>A0A1W6BW69_9BACT</name>
<dbReference type="EMBL" id="CP020867">
    <property type="protein sequence ID" value="ARJ56311.1"/>
    <property type="molecule type" value="Genomic_DNA"/>
</dbReference>
<dbReference type="Proteomes" id="UP000192902">
    <property type="component" value="Chromosome"/>
</dbReference>
<evidence type="ECO:0000313" key="2">
    <source>
        <dbReference type="EMBL" id="ARJ56311.1"/>
    </source>
</evidence>
<dbReference type="KEGG" id="ccun:CCUN_0690"/>
<dbReference type="AlphaFoldDB" id="A0A1W6BW69"/>
<dbReference type="STRING" id="1121267.CCUN_0690"/>
<keyword evidence="1" id="KW-0812">Transmembrane</keyword>
<feature type="transmembrane region" description="Helical" evidence="1">
    <location>
        <begin position="140"/>
        <end position="162"/>
    </location>
</feature>
<accession>A0A1W6BW69</accession>